<dbReference type="GeneID" id="28980063"/>
<sequence length="101" mass="10945">MLRKEKWQRPPRAPQPHRCPRPCAKYRRRLIGMTCLSAASRHAPGLYAVRAVVSTSDLCVGATSLQSVEKQLVPAMPATDLRAISIGELTAGGRPGGSKRP</sequence>
<dbReference type="RefSeq" id="XP_018277458.1">
    <property type="nucleotide sequence ID" value="XM_018419460.1"/>
</dbReference>
<evidence type="ECO:0000256" key="1">
    <source>
        <dbReference type="SAM" id="MobiDB-lite"/>
    </source>
</evidence>
<proteinExistence type="predicted"/>
<organism evidence="2 3">
    <name type="scientific">Cutaneotrichosporon oleaginosum</name>
    <dbReference type="NCBI Taxonomy" id="879819"/>
    <lineage>
        <taxon>Eukaryota</taxon>
        <taxon>Fungi</taxon>
        <taxon>Dikarya</taxon>
        <taxon>Basidiomycota</taxon>
        <taxon>Agaricomycotina</taxon>
        <taxon>Tremellomycetes</taxon>
        <taxon>Trichosporonales</taxon>
        <taxon>Trichosporonaceae</taxon>
        <taxon>Cutaneotrichosporon</taxon>
    </lineage>
</organism>
<keyword evidence="3" id="KW-1185">Reference proteome</keyword>
<feature type="region of interest" description="Disordered" evidence="1">
    <location>
        <begin position="1"/>
        <end position="20"/>
    </location>
</feature>
<dbReference type="EMBL" id="KQ087225">
    <property type="protein sequence ID" value="KLT40967.1"/>
    <property type="molecule type" value="Genomic_DNA"/>
</dbReference>
<evidence type="ECO:0000313" key="2">
    <source>
        <dbReference type="EMBL" id="KLT40967.1"/>
    </source>
</evidence>
<reference evidence="2 3" key="1">
    <citation type="submission" date="2015-03" db="EMBL/GenBank/DDBJ databases">
        <title>Genomics and transcriptomics of the oil-accumulating basidiomycete yeast T. oleaginosus allow insights into substrate utilization and the diverse evolutionary trajectories of mating systems in fungi.</title>
        <authorList>
            <consortium name="DOE Joint Genome Institute"/>
            <person name="Kourist R."/>
            <person name="Kracht O."/>
            <person name="Bracharz F."/>
            <person name="Lipzen A."/>
            <person name="Nolan M."/>
            <person name="Ohm R."/>
            <person name="Grigoriev I."/>
            <person name="Sun S."/>
            <person name="Heitman J."/>
            <person name="Bruck T."/>
            <person name="Nowrousian M."/>
        </authorList>
    </citation>
    <scope>NUCLEOTIDE SEQUENCE [LARGE SCALE GENOMIC DNA]</scope>
    <source>
        <strain evidence="2 3">IBC0246</strain>
    </source>
</reference>
<protein>
    <submittedName>
        <fullName evidence="2">Uncharacterized protein</fullName>
    </submittedName>
</protein>
<dbReference type="AlphaFoldDB" id="A0A0J0XIT3"/>
<dbReference type="Proteomes" id="UP000053611">
    <property type="component" value="Unassembled WGS sequence"/>
</dbReference>
<name>A0A0J0XIT3_9TREE</name>
<gene>
    <name evidence="2" type="ORF">CC85DRAFT_130881</name>
</gene>
<evidence type="ECO:0000313" key="3">
    <source>
        <dbReference type="Proteomes" id="UP000053611"/>
    </source>
</evidence>
<accession>A0A0J0XIT3</accession>